<dbReference type="Proteomes" id="UP000000466">
    <property type="component" value="Chromosome"/>
</dbReference>
<dbReference type="RefSeq" id="WP_015047477.1">
    <property type="nucleotide sequence ID" value="NC_018868.3"/>
</dbReference>
<evidence type="ECO:0000256" key="7">
    <source>
        <dbReference type="ARBA" id="ARBA00022801"/>
    </source>
</evidence>
<proteinExistence type="inferred from homology"/>
<dbReference type="EMBL" id="CP003746">
    <property type="protein sequence ID" value="AFU99313.1"/>
    <property type="molecule type" value="Genomic_DNA"/>
</dbReference>
<comment type="similarity">
    <text evidence="3">Belongs to the peptidase S51 family.</text>
</comment>
<dbReference type="AlphaFoldDB" id="K4KMJ9"/>
<feature type="signal peptide" evidence="9">
    <location>
        <begin position="1"/>
        <end position="19"/>
    </location>
</feature>
<dbReference type="InterPro" id="IPR011811">
    <property type="entry name" value="Peptidase_S51_cyanophycinase"/>
</dbReference>
<dbReference type="CDD" id="cd03145">
    <property type="entry name" value="GAT1_cyanophycinase"/>
    <property type="match status" value="1"/>
</dbReference>
<evidence type="ECO:0000256" key="6">
    <source>
        <dbReference type="ARBA" id="ARBA00022670"/>
    </source>
</evidence>
<evidence type="ECO:0000256" key="9">
    <source>
        <dbReference type="SAM" id="SignalP"/>
    </source>
</evidence>
<keyword evidence="6" id="KW-0645">Protease</keyword>
<evidence type="ECO:0000313" key="10">
    <source>
        <dbReference type="EMBL" id="AFU99313.1"/>
    </source>
</evidence>
<gene>
    <name evidence="10" type="ordered locus">M5M_10670</name>
</gene>
<keyword evidence="9" id="KW-0732">Signal</keyword>
<dbReference type="eggNOG" id="COG4242">
    <property type="taxonomic scope" value="Bacteria"/>
</dbReference>
<dbReference type="STRING" id="1117647.M5M_10670"/>
<protein>
    <recommendedName>
        <fullName evidence="5">Cyanophycinase</fullName>
        <ecNumber evidence="4">3.4.15.6</ecNumber>
    </recommendedName>
</protein>
<dbReference type="PANTHER" id="PTHR36175:SF1">
    <property type="entry name" value="CYANOPHYCINASE"/>
    <property type="match status" value="1"/>
</dbReference>
<dbReference type="KEGG" id="saga:M5M_10670"/>
<dbReference type="Pfam" id="PF03575">
    <property type="entry name" value="Peptidase_S51"/>
    <property type="match status" value="1"/>
</dbReference>
<dbReference type="SUPFAM" id="SSF52317">
    <property type="entry name" value="Class I glutamine amidotransferase-like"/>
    <property type="match status" value="1"/>
</dbReference>
<accession>K4KMJ9</accession>
<evidence type="ECO:0000256" key="5">
    <source>
        <dbReference type="ARBA" id="ARBA00015719"/>
    </source>
</evidence>
<dbReference type="GO" id="GO:0006508">
    <property type="term" value="P:proteolysis"/>
    <property type="evidence" value="ECO:0007669"/>
    <property type="project" value="UniProtKB-KW"/>
</dbReference>
<dbReference type="OrthoDB" id="9799980at2"/>
<dbReference type="GO" id="GO:0008236">
    <property type="term" value="F:serine-type peptidase activity"/>
    <property type="evidence" value="ECO:0007669"/>
    <property type="project" value="UniProtKB-KW"/>
</dbReference>
<dbReference type="NCBIfam" id="TIGR02069">
    <property type="entry name" value="cyanophycinase"/>
    <property type="match status" value="1"/>
</dbReference>
<comment type="function">
    <text evidence="2">Exopeptidase that catalyzes the hydrolytic cleavage of multi-L-arginyl-poly-L-aspartic acid (cyanophycin; a water-insoluble reserve polymer) into aspartate-arginine dipeptides.</text>
</comment>
<dbReference type="Gene3D" id="3.40.50.880">
    <property type="match status" value="1"/>
</dbReference>
<comment type="catalytic activity">
    <reaction evidence="1">
        <text>[L-4-(L-arginin-2-N-yl)aspartate](n) + H2O = [L-4-(L-arginin-2-N-yl)aspartate](n-1) + L-4-(L-arginin-2-N-yl)aspartate</text>
        <dbReference type="Rhea" id="RHEA:12845"/>
        <dbReference type="Rhea" id="RHEA-COMP:13728"/>
        <dbReference type="Rhea" id="RHEA-COMP:13734"/>
        <dbReference type="ChEBI" id="CHEBI:15377"/>
        <dbReference type="ChEBI" id="CHEBI:137986"/>
        <dbReference type="ChEBI" id="CHEBI:137991"/>
        <dbReference type="EC" id="3.4.15.6"/>
    </reaction>
</comment>
<evidence type="ECO:0000313" key="11">
    <source>
        <dbReference type="Proteomes" id="UP000000466"/>
    </source>
</evidence>
<keyword evidence="7" id="KW-0378">Hydrolase</keyword>
<dbReference type="EC" id="3.4.15.6" evidence="4"/>
<dbReference type="InterPro" id="IPR005320">
    <property type="entry name" value="Peptidase_S51"/>
</dbReference>
<organism evidence="10 11">
    <name type="scientific">Simiduia agarivorans (strain DSM 21679 / JCM 13881 / BCRC 17597 / SA1)</name>
    <dbReference type="NCBI Taxonomy" id="1117647"/>
    <lineage>
        <taxon>Bacteria</taxon>
        <taxon>Pseudomonadati</taxon>
        <taxon>Pseudomonadota</taxon>
        <taxon>Gammaproteobacteria</taxon>
        <taxon>Cellvibrionales</taxon>
        <taxon>Cellvibrionaceae</taxon>
        <taxon>Simiduia</taxon>
    </lineage>
</organism>
<evidence type="ECO:0000256" key="3">
    <source>
        <dbReference type="ARBA" id="ARBA00006534"/>
    </source>
</evidence>
<dbReference type="HOGENOM" id="CLU_640564_0_0_6"/>
<evidence type="ECO:0000256" key="1">
    <source>
        <dbReference type="ARBA" id="ARBA00001092"/>
    </source>
</evidence>
<feature type="chain" id="PRO_5003878264" description="Cyanophycinase" evidence="9">
    <location>
        <begin position="20"/>
        <end position="411"/>
    </location>
</feature>
<dbReference type="GO" id="GO:0008241">
    <property type="term" value="F:peptidyl-dipeptidase activity"/>
    <property type="evidence" value="ECO:0007669"/>
    <property type="project" value="UniProtKB-EC"/>
</dbReference>
<keyword evidence="8" id="KW-0720">Serine protease</keyword>
<sequence>MISRLLASALITLSLNVHAGKLLVVGGALKSSSSDVYQAFIASVAPEQRIAIVPVASGRPHTYAQKMVKDLLRYGVAPERIVVLPLALIDDPATAEDESLWRGNAAKPSVWREGPLVGGFWFVGGDQTRITAALRPDGKDSAMAAWMRSRLADGAIIAGTSAGAAMMSELMIAGGDSISALMKTASREYAGMESQENGRLHLNQGMGFWPGVLVDQHFDRKARLGRLTAAMCTDKSPWGVGVDEDTALLVDLARGHWQALGNGNVTLLNSAAIDCQRSEQRFHISGLTLWMLAPGDQFLSATRTLITAAGKQPTVGREAFAHEVWSAGGPAVGNARLDEALGFDLLDNENQSQLSRWTWLKLAGTEHLIEYRFTQGPDAQGYWAYMDGTKDSYSAAEVDYRLEYTRVETKP</sequence>
<evidence type="ECO:0000256" key="8">
    <source>
        <dbReference type="ARBA" id="ARBA00022825"/>
    </source>
</evidence>
<dbReference type="InterPro" id="IPR029062">
    <property type="entry name" value="Class_I_gatase-like"/>
</dbReference>
<keyword evidence="11" id="KW-1185">Reference proteome</keyword>
<evidence type="ECO:0000256" key="4">
    <source>
        <dbReference type="ARBA" id="ARBA00013115"/>
    </source>
</evidence>
<evidence type="ECO:0000256" key="2">
    <source>
        <dbReference type="ARBA" id="ARBA00002039"/>
    </source>
</evidence>
<name>K4KMJ9_SIMAS</name>
<dbReference type="PANTHER" id="PTHR36175">
    <property type="entry name" value="CYANOPHYCINASE"/>
    <property type="match status" value="1"/>
</dbReference>
<reference evidence="10 11" key="1">
    <citation type="journal article" date="2013" name="Genome Announc.">
        <title>Complete genome sequence of Simiduia agarivorans SA1(T), a marine bacterium able to degrade a variety of polysaccharides.</title>
        <authorList>
            <person name="Lin S.Y."/>
            <person name="Shieh W.Y."/>
            <person name="Chen J.S."/>
            <person name="Tang S.L."/>
        </authorList>
    </citation>
    <scope>NUCLEOTIDE SEQUENCE [LARGE SCALE GENOMIC DNA]</scope>
    <source>
        <strain evidence="11">DSM 21679 / JCM 13881 / BCRC 17597 / SA1</strain>
    </source>
</reference>